<keyword evidence="1" id="KW-0472">Membrane</keyword>
<evidence type="ECO:0000256" key="1">
    <source>
        <dbReference type="SAM" id="Phobius"/>
    </source>
</evidence>
<organism evidence="3 4">
    <name type="scientific">Marasmiellus scandens</name>
    <dbReference type="NCBI Taxonomy" id="2682957"/>
    <lineage>
        <taxon>Eukaryota</taxon>
        <taxon>Fungi</taxon>
        <taxon>Dikarya</taxon>
        <taxon>Basidiomycota</taxon>
        <taxon>Agaricomycotina</taxon>
        <taxon>Agaricomycetes</taxon>
        <taxon>Agaricomycetidae</taxon>
        <taxon>Agaricales</taxon>
        <taxon>Marasmiineae</taxon>
        <taxon>Omphalotaceae</taxon>
        <taxon>Marasmiellus</taxon>
    </lineage>
</organism>
<sequence>MFYVLAITQIFRYFKVYTNDRLIKITVSAALVCDTLTTMAACANSYIYSVVVQGEFTSSTSSEALFAVYLGISNLSTFFFNLPGDTLSLVVQYWPSPIYLISTGISATLVQTFMLNRYWNLTRRKIVTLAIVVMILASLGSVTYLAFMMIFLPNNADRDKVTIAVIIWLTAATVADVFIALALTIYYKSETGVKLPSSKILIRRLSSLALKTGSFTAIYAVVTLIIYFSDPQSNTCLIFAYSIGRIYSLTLLYNLNIRQELQNQDTMIDLDVGSIQRLSLTHPSRENGSRARADEDNISLRFYRATVSQDEETGLEYGNLKSKR</sequence>
<evidence type="ECO:0000313" key="4">
    <source>
        <dbReference type="Proteomes" id="UP001498398"/>
    </source>
</evidence>
<feature type="domain" description="DUF6534" evidence="2">
    <location>
        <begin position="172"/>
        <end position="259"/>
    </location>
</feature>
<feature type="transmembrane region" description="Helical" evidence="1">
    <location>
        <begin position="94"/>
        <end position="114"/>
    </location>
</feature>
<dbReference type="EMBL" id="JBANRG010000029">
    <property type="protein sequence ID" value="KAK7452094.1"/>
    <property type="molecule type" value="Genomic_DNA"/>
</dbReference>
<proteinExistence type="predicted"/>
<protein>
    <recommendedName>
        <fullName evidence="2">DUF6534 domain-containing protein</fullName>
    </recommendedName>
</protein>
<evidence type="ECO:0000313" key="3">
    <source>
        <dbReference type="EMBL" id="KAK7452094.1"/>
    </source>
</evidence>
<dbReference type="PANTHER" id="PTHR40465:SF1">
    <property type="entry name" value="DUF6534 DOMAIN-CONTAINING PROTEIN"/>
    <property type="match status" value="1"/>
</dbReference>
<dbReference type="InterPro" id="IPR045339">
    <property type="entry name" value="DUF6534"/>
</dbReference>
<gene>
    <name evidence="3" type="ORF">VKT23_012199</name>
</gene>
<evidence type="ECO:0000259" key="2">
    <source>
        <dbReference type="Pfam" id="PF20152"/>
    </source>
</evidence>
<feature type="transmembrane region" description="Helical" evidence="1">
    <location>
        <begin position="235"/>
        <end position="255"/>
    </location>
</feature>
<comment type="caution">
    <text evidence="3">The sequence shown here is derived from an EMBL/GenBank/DDBJ whole genome shotgun (WGS) entry which is preliminary data.</text>
</comment>
<name>A0ABR1J6Q5_9AGAR</name>
<feature type="transmembrane region" description="Helical" evidence="1">
    <location>
        <begin position="126"/>
        <end position="151"/>
    </location>
</feature>
<reference evidence="3 4" key="1">
    <citation type="submission" date="2024-01" db="EMBL/GenBank/DDBJ databases">
        <title>A draft genome for the cacao thread blight pathogen Marasmiellus scandens.</title>
        <authorList>
            <person name="Baruah I.K."/>
            <person name="Leung J."/>
            <person name="Bukari Y."/>
            <person name="Amoako-Attah I."/>
            <person name="Meinhardt L.W."/>
            <person name="Bailey B.A."/>
            <person name="Cohen S.P."/>
        </authorList>
    </citation>
    <scope>NUCLEOTIDE SEQUENCE [LARGE SCALE GENOMIC DNA]</scope>
    <source>
        <strain evidence="3 4">GH-19</strain>
    </source>
</reference>
<dbReference type="PANTHER" id="PTHR40465">
    <property type="entry name" value="CHROMOSOME 1, WHOLE GENOME SHOTGUN SEQUENCE"/>
    <property type="match status" value="1"/>
</dbReference>
<dbReference type="Proteomes" id="UP001498398">
    <property type="component" value="Unassembled WGS sequence"/>
</dbReference>
<feature type="transmembrane region" description="Helical" evidence="1">
    <location>
        <begin position="163"/>
        <end position="187"/>
    </location>
</feature>
<keyword evidence="4" id="KW-1185">Reference proteome</keyword>
<accession>A0ABR1J6Q5</accession>
<dbReference type="Pfam" id="PF20152">
    <property type="entry name" value="DUF6534"/>
    <property type="match status" value="1"/>
</dbReference>
<keyword evidence="1" id="KW-1133">Transmembrane helix</keyword>
<feature type="transmembrane region" description="Helical" evidence="1">
    <location>
        <begin position="64"/>
        <end position="82"/>
    </location>
</feature>
<keyword evidence="1" id="KW-0812">Transmembrane</keyword>
<feature type="transmembrane region" description="Helical" evidence="1">
    <location>
        <begin position="208"/>
        <end position="229"/>
    </location>
</feature>